<dbReference type="AlphaFoldDB" id="A0A329CVD4"/>
<proteinExistence type="predicted"/>
<dbReference type="RefSeq" id="WP_146749737.1">
    <property type="nucleotide sequence ID" value="NZ_CADFFP010000001.1"/>
</dbReference>
<gene>
    <name evidence="1" type="ORF">BX591_102646</name>
</gene>
<evidence type="ECO:0000313" key="2">
    <source>
        <dbReference type="Proteomes" id="UP000248918"/>
    </source>
</evidence>
<protein>
    <submittedName>
        <fullName evidence="1">Uncharacterized protein</fullName>
    </submittedName>
</protein>
<sequence>MHEHKLPGAEEFREQLLGFNKKVSRLEDSRFFSGPAVGFSLNRVPTKILSAKEIVDKDGEPIWELELKTEVADFDLHHLDRENIEAFTLTYRMLTQNNDRYSIARLAENYQFAHSFFRDAFTQVRELKCFVPECWLLAPAKGSGHYIPGDFRYGHLRRTRAQQQAESGNVRTLDTLARSRKGALVRFRPRVEMLDGNLVALSRHQRRDTDGALRGAIARRDCFSKTPR</sequence>
<comment type="caution">
    <text evidence="1">The sequence shown here is derived from an EMBL/GenBank/DDBJ whole genome shotgun (WGS) entry which is preliminary data.</text>
</comment>
<name>A0A329CVD4_9BURK</name>
<dbReference type="EMBL" id="QLTK01000002">
    <property type="protein sequence ID" value="RAS38348.1"/>
    <property type="molecule type" value="Genomic_DNA"/>
</dbReference>
<accession>A0A329CVD4</accession>
<evidence type="ECO:0000313" key="1">
    <source>
        <dbReference type="EMBL" id="RAS38348.1"/>
    </source>
</evidence>
<dbReference type="OrthoDB" id="7067923at2"/>
<dbReference type="Proteomes" id="UP000248918">
    <property type="component" value="Unassembled WGS sequence"/>
</dbReference>
<reference evidence="1 2" key="1">
    <citation type="submission" date="2018-06" db="EMBL/GenBank/DDBJ databases">
        <title>Genomic Encyclopedia of Type Strains, Phase III (KMG-III): the genomes of soil and plant-associated and newly described type strains.</title>
        <authorList>
            <person name="Whitman W."/>
        </authorList>
    </citation>
    <scope>NUCLEOTIDE SEQUENCE [LARGE SCALE GENOMIC DNA]</scope>
    <source>
        <strain evidence="1 2">LMG 23644</strain>
    </source>
</reference>
<organism evidence="1 2">
    <name type="scientific">Paraburkholderia bryophila</name>
    <dbReference type="NCBI Taxonomy" id="420952"/>
    <lineage>
        <taxon>Bacteria</taxon>
        <taxon>Pseudomonadati</taxon>
        <taxon>Pseudomonadota</taxon>
        <taxon>Betaproteobacteria</taxon>
        <taxon>Burkholderiales</taxon>
        <taxon>Burkholderiaceae</taxon>
        <taxon>Paraburkholderia</taxon>
    </lineage>
</organism>